<dbReference type="EMBL" id="JACIDY010000001">
    <property type="protein sequence ID" value="MBB3938616.1"/>
    <property type="molecule type" value="Genomic_DNA"/>
</dbReference>
<dbReference type="SUPFAM" id="SSF54593">
    <property type="entry name" value="Glyoxalase/Bleomycin resistance protein/Dihydroxybiphenyl dioxygenase"/>
    <property type="match status" value="1"/>
</dbReference>
<dbReference type="InterPro" id="IPR050383">
    <property type="entry name" value="GlyoxalaseI/FosfomycinResist"/>
</dbReference>
<feature type="domain" description="VOC" evidence="1">
    <location>
        <begin position="13"/>
        <end position="134"/>
    </location>
</feature>
<evidence type="ECO:0000313" key="3">
    <source>
        <dbReference type="Proteomes" id="UP000561459"/>
    </source>
</evidence>
<organism evidence="2 3">
    <name type="scientific">Novosphingobium fluoreni</name>
    <dbReference type="NCBI Taxonomy" id="1391222"/>
    <lineage>
        <taxon>Bacteria</taxon>
        <taxon>Pseudomonadati</taxon>
        <taxon>Pseudomonadota</taxon>
        <taxon>Alphaproteobacteria</taxon>
        <taxon>Sphingomonadales</taxon>
        <taxon>Sphingomonadaceae</taxon>
        <taxon>Novosphingobium</taxon>
    </lineage>
</organism>
<dbReference type="PANTHER" id="PTHR21366">
    <property type="entry name" value="GLYOXALASE FAMILY PROTEIN"/>
    <property type="match status" value="1"/>
</dbReference>
<dbReference type="InterPro" id="IPR037523">
    <property type="entry name" value="VOC_core"/>
</dbReference>
<reference evidence="2 3" key="1">
    <citation type="submission" date="2020-08" db="EMBL/GenBank/DDBJ databases">
        <title>Genomic Encyclopedia of Type Strains, Phase IV (KMG-IV): sequencing the most valuable type-strain genomes for metagenomic binning, comparative biology and taxonomic classification.</title>
        <authorList>
            <person name="Goeker M."/>
        </authorList>
    </citation>
    <scope>NUCLEOTIDE SEQUENCE [LARGE SCALE GENOMIC DNA]</scope>
    <source>
        <strain evidence="2 3">DSM 27568</strain>
    </source>
</reference>
<keyword evidence="2" id="KW-0560">Oxidoreductase</keyword>
<dbReference type="InterPro" id="IPR029068">
    <property type="entry name" value="Glyas_Bleomycin-R_OHBP_Dase"/>
</dbReference>
<dbReference type="Gene3D" id="3.10.180.10">
    <property type="entry name" value="2,3-Dihydroxybiphenyl 1,2-Dioxygenase, domain 1"/>
    <property type="match status" value="1"/>
</dbReference>
<sequence length="164" mass="18059">MSLANTSPVRVAAIAHIVLFVKDPEASARWYSEILNMEITARAADGPYKGGIFMSFGQHDHDIALFQSQAPDHKGREFEHVGLRLATDNAEDLRRIYAFFLDKGVKIAEVLDHGVSTGIYFYDPDGHMLEVFHQRIPAEGGAAIAELRGNEGQADPVTLDPLRG</sequence>
<proteinExistence type="predicted"/>
<dbReference type="PANTHER" id="PTHR21366:SF14">
    <property type="entry name" value="GLYOXALASE DOMAIN-CONTAINING PROTEIN 5"/>
    <property type="match status" value="1"/>
</dbReference>
<dbReference type="GO" id="GO:0051213">
    <property type="term" value="F:dioxygenase activity"/>
    <property type="evidence" value="ECO:0007669"/>
    <property type="project" value="UniProtKB-KW"/>
</dbReference>
<keyword evidence="2" id="KW-0223">Dioxygenase</keyword>
<evidence type="ECO:0000313" key="2">
    <source>
        <dbReference type="EMBL" id="MBB3938616.1"/>
    </source>
</evidence>
<evidence type="ECO:0000259" key="1">
    <source>
        <dbReference type="PROSITE" id="PS51819"/>
    </source>
</evidence>
<protein>
    <submittedName>
        <fullName evidence="2">Catechol-2,3-dioxygenase</fullName>
    </submittedName>
</protein>
<dbReference type="InterPro" id="IPR004360">
    <property type="entry name" value="Glyas_Fos-R_dOase_dom"/>
</dbReference>
<dbReference type="Pfam" id="PF00903">
    <property type="entry name" value="Glyoxalase"/>
    <property type="match status" value="1"/>
</dbReference>
<comment type="caution">
    <text evidence="2">The sequence shown here is derived from an EMBL/GenBank/DDBJ whole genome shotgun (WGS) entry which is preliminary data.</text>
</comment>
<accession>A0A7W6BV77</accession>
<name>A0A7W6BV77_9SPHN</name>
<dbReference type="Proteomes" id="UP000561459">
    <property type="component" value="Unassembled WGS sequence"/>
</dbReference>
<gene>
    <name evidence="2" type="ORF">GGR39_000245</name>
</gene>
<dbReference type="PROSITE" id="PS51819">
    <property type="entry name" value="VOC"/>
    <property type="match status" value="1"/>
</dbReference>
<dbReference type="AlphaFoldDB" id="A0A7W6BV77"/>
<keyword evidence="3" id="KW-1185">Reference proteome</keyword>
<dbReference type="RefSeq" id="WP_183615535.1">
    <property type="nucleotide sequence ID" value="NZ_JACIDY010000001.1"/>
</dbReference>